<keyword evidence="5" id="KW-0804">Transcription</keyword>
<dbReference type="GO" id="GO:0006744">
    <property type="term" value="P:ubiquinone biosynthetic process"/>
    <property type="evidence" value="ECO:0007669"/>
    <property type="project" value="TreeGrafter"/>
</dbReference>
<protein>
    <submittedName>
        <fullName evidence="13">Uncharacterized protein</fullName>
    </submittedName>
</protein>
<comment type="similarity">
    <text evidence="3">Belongs to the FPP/GGPP synthase family.</text>
</comment>
<evidence type="ECO:0000256" key="1">
    <source>
        <dbReference type="ARBA" id="ARBA00001946"/>
    </source>
</evidence>
<dbReference type="FunFam" id="1.10.600.10:FF:000015">
    <property type="entry name" value="Solanesyl diphosphate synthase 3, chloroplastic/mitochondrial"/>
    <property type="match status" value="1"/>
</dbReference>
<dbReference type="GO" id="GO:0003676">
    <property type="term" value="F:nucleic acid binding"/>
    <property type="evidence" value="ECO:0007669"/>
    <property type="project" value="InterPro"/>
</dbReference>
<evidence type="ECO:0000256" key="11">
    <source>
        <dbReference type="ARBA" id="ARBA00023229"/>
    </source>
</evidence>
<evidence type="ECO:0000256" key="5">
    <source>
        <dbReference type="ARBA" id="ARBA00022472"/>
    </source>
</evidence>
<keyword evidence="10" id="KW-0496">Mitochondrion</keyword>
<dbReference type="FunFam" id="1.25.70.10:FF:000010">
    <property type="entry name" value="Transcription termination factor MTEF1, chloroplastic"/>
    <property type="match status" value="1"/>
</dbReference>
<dbReference type="InterPro" id="IPR033749">
    <property type="entry name" value="Polyprenyl_synt_CS"/>
</dbReference>
<reference evidence="13 14" key="1">
    <citation type="submission" date="2019-07" db="EMBL/GenBank/DDBJ databases">
        <title>WGS assembly of Gossypium mustelinum.</title>
        <authorList>
            <person name="Chen Z.J."/>
            <person name="Sreedasyam A."/>
            <person name="Ando A."/>
            <person name="Song Q."/>
            <person name="De L."/>
            <person name="Hulse-Kemp A."/>
            <person name="Ding M."/>
            <person name="Ye W."/>
            <person name="Kirkbride R."/>
            <person name="Jenkins J."/>
            <person name="Plott C."/>
            <person name="Lovell J."/>
            <person name="Lin Y.-M."/>
            <person name="Vaughn R."/>
            <person name="Liu B."/>
            <person name="Li W."/>
            <person name="Simpson S."/>
            <person name="Scheffler B."/>
            <person name="Saski C."/>
            <person name="Grover C."/>
            <person name="Hu G."/>
            <person name="Conover J."/>
            <person name="Carlson J."/>
            <person name="Shu S."/>
            <person name="Boston L."/>
            <person name="Williams M."/>
            <person name="Peterson D."/>
            <person name="Mcgee K."/>
            <person name="Jones D."/>
            <person name="Wendel J."/>
            <person name="Stelly D."/>
            <person name="Grimwood J."/>
            <person name="Schmutz J."/>
        </authorList>
    </citation>
    <scope>NUCLEOTIDE SEQUENCE [LARGE SCALE GENOMIC DNA]</scope>
    <source>
        <strain evidence="13">1408120.09</strain>
    </source>
</reference>
<dbReference type="EMBL" id="CM017645">
    <property type="protein sequence ID" value="TYJ13375.1"/>
    <property type="molecule type" value="Genomic_DNA"/>
</dbReference>
<keyword evidence="14" id="KW-1185">Reference proteome</keyword>
<keyword evidence="8" id="KW-0460">Magnesium</keyword>
<dbReference type="GO" id="GO:0004659">
    <property type="term" value="F:prenyltransferase activity"/>
    <property type="evidence" value="ECO:0007669"/>
    <property type="project" value="InterPro"/>
</dbReference>
<dbReference type="Pfam" id="PF00348">
    <property type="entry name" value="polyprenyl_synt"/>
    <property type="match status" value="1"/>
</dbReference>
<dbReference type="CDD" id="cd00685">
    <property type="entry name" value="Trans_IPPS_HT"/>
    <property type="match status" value="1"/>
</dbReference>
<organism evidence="13 14">
    <name type="scientific">Gossypium mustelinum</name>
    <name type="common">Cotton</name>
    <name type="synonym">Gossypium caicoense</name>
    <dbReference type="NCBI Taxonomy" id="34275"/>
    <lineage>
        <taxon>Eukaryota</taxon>
        <taxon>Viridiplantae</taxon>
        <taxon>Streptophyta</taxon>
        <taxon>Embryophyta</taxon>
        <taxon>Tracheophyta</taxon>
        <taxon>Spermatophyta</taxon>
        <taxon>Magnoliopsida</taxon>
        <taxon>eudicotyledons</taxon>
        <taxon>Gunneridae</taxon>
        <taxon>Pentapetalae</taxon>
        <taxon>rosids</taxon>
        <taxon>malvids</taxon>
        <taxon>Malvales</taxon>
        <taxon>Malvaceae</taxon>
        <taxon>Malvoideae</taxon>
        <taxon>Gossypium</taxon>
    </lineage>
</organism>
<dbReference type="SFLD" id="SFLDS00005">
    <property type="entry name" value="Isoprenoid_Synthase_Type_I"/>
    <property type="match status" value="1"/>
</dbReference>
<dbReference type="PANTHER" id="PTHR12001:SF69">
    <property type="entry name" value="ALL TRANS-POLYPRENYL-DIPHOSPHATE SYNTHASE PDSS1"/>
    <property type="match status" value="1"/>
</dbReference>
<dbReference type="PROSITE" id="PS00444">
    <property type="entry name" value="POLYPRENYL_SYNTHASE_2"/>
    <property type="match status" value="1"/>
</dbReference>
<proteinExistence type="inferred from homology"/>
<keyword evidence="9" id="KW-0809">Transit peptide</keyword>
<dbReference type="Gene3D" id="1.10.600.10">
    <property type="entry name" value="Farnesyl Diphosphate Synthase"/>
    <property type="match status" value="1"/>
</dbReference>
<dbReference type="InterPro" id="IPR008949">
    <property type="entry name" value="Isoprenoid_synthase_dom_sf"/>
</dbReference>
<dbReference type="InterPro" id="IPR003690">
    <property type="entry name" value="MTERF"/>
</dbReference>
<dbReference type="Pfam" id="PF02536">
    <property type="entry name" value="mTERF"/>
    <property type="match status" value="2"/>
</dbReference>
<evidence type="ECO:0000313" key="13">
    <source>
        <dbReference type="EMBL" id="TYJ13375.1"/>
    </source>
</evidence>
<evidence type="ECO:0000256" key="8">
    <source>
        <dbReference type="ARBA" id="ARBA00022842"/>
    </source>
</evidence>
<dbReference type="GO" id="GO:1990234">
    <property type="term" value="C:transferase complex"/>
    <property type="evidence" value="ECO:0007669"/>
    <property type="project" value="TreeGrafter"/>
</dbReference>
<evidence type="ECO:0000256" key="12">
    <source>
        <dbReference type="SAM" id="MobiDB-lite"/>
    </source>
</evidence>
<dbReference type="PANTHER" id="PTHR12001">
    <property type="entry name" value="GERANYLGERANYL PYROPHOSPHATE SYNTHASE"/>
    <property type="match status" value="1"/>
</dbReference>
<gene>
    <name evidence="13" type="ORF">E1A91_A10G048000v1</name>
</gene>
<comment type="cofactor">
    <cofactor evidence="1">
        <name>Mg(2+)</name>
        <dbReference type="ChEBI" id="CHEBI:18420"/>
    </cofactor>
</comment>
<evidence type="ECO:0000256" key="4">
    <source>
        <dbReference type="ARBA" id="ARBA00007692"/>
    </source>
</evidence>
<dbReference type="SUPFAM" id="SSF48576">
    <property type="entry name" value="Terpenoid synthases"/>
    <property type="match status" value="1"/>
</dbReference>
<evidence type="ECO:0000256" key="2">
    <source>
        <dbReference type="ARBA" id="ARBA00004173"/>
    </source>
</evidence>
<dbReference type="GO" id="GO:0006353">
    <property type="term" value="P:DNA-templated transcription termination"/>
    <property type="evidence" value="ECO:0007669"/>
    <property type="project" value="UniProtKB-KW"/>
</dbReference>
<evidence type="ECO:0000256" key="7">
    <source>
        <dbReference type="ARBA" id="ARBA00022723"/>
    </source>
</evidence>
<evidence type="ECO:0000256" key="9">
    <source>
        <dbReference type="ARBA" id="ARBA00022946"/>
    </source>
</evidence>
<dbReference type="InterPro" id="IPR000092">
    <property type="entry name" value="Polyprenyl_synt"/>
</dbReference>
<sequence>MSAAAATAFQSSLCISSQKPSFSPTNSQEPNTHLPSKPKSLLHKHPLYSSAHHNLSLQIKEKILCLEIMGIDSGKALSLNPSLHTTSLDSLNSIISFLQSKGIHQKDFPRIFGMCPQILTSNIKAELGPVFSFLSQDLNVPENNYRKVINKCPRLLTSSVRDQLKPALFYLQRLGFRDLEALAYQDPVLLVSSVEHTLIPKLKFLESIGFSTSEAKSMVLRCPGLFTFSIENNYKPKFEYFKEEMNGDLEELKAFPQFFAFSLEKRIKPRHIEAIKSGVKLPLANMLKSTDDEFKEHFLQEQLDPFSLVSDELSLVANRLRAMVIAEVPKLASAAEYFFKLGVEGKRFRPTVLLLMATALNVHIPESVGGGVGDIVTTELRTRQQSIAEITEMIHVASLLHDDVLDDADKRRGIGSLNAVMGNKLAVLAGDFLLSRACVALAALKNTEVVSLVATVVENLVMGETMQMTTSSEQRCSMDYYMQKTYYKTASLISNSCKAIALLAGQTAEVAMLAFEYGKNLGLAFQLIDDVLDFTGTSASLGKGSLSDIQQGIVTAPILFAMEEFPQLHAIVYQGFDNPENIEIALEYLGKSHGIERTKELAMKHANLAAAAIDSLPESNDENVIRSRRALVDLTQRVITRNK</sequence>
<keyword evidence="6" id="KW-0808">Transferase</keyword>
<keyword evidence="11" id="KW-0414">Isoprene biosynthesis</keyword>
<dbReference type="AlphaFoldDB" id="A0A5D2XH84"/>
<comment type="subcellular location">
    <subcellularLocation>
        <location evidence="2">Mitochondrion</location>
    </subcellularLocation>
</comment>
<dbReference type="GO" id="GO:0005739">
    <property type="term" value="C:mitochondrion"/>
    <property type="evidence" value="ECO:0007669"/>
    <property type="project" value="UniProtKB-SubCell"/>
</dbReference>
<evidence type="ECO:0000256" key="3">
    <source>
        <dbReference type="ARBA" id="ARBA00006706"/>
    </source>
</evidence>
<dbReference type="SMART" id="SM00733">
    <property type="entry name" value="Mterf"/>
    <property type="match status" value="6"/>
</dbReference>
<keyword evidence="7" id="KW-0479">Metal-binding</keyword>
<name>A0A5D2XH84_GOSMU</name>
<dbReference type="GO" id="GO:0046872">
    <property type="term" value="F:metal ion binding"/>
    <property type="evidence" value="ECO:0007669"/>
    <property type="project" value="UniProtKB-KW"/>
</dbReference>
<dbReference type="GO" id="GO:0008299">
    <property type="term" value="P:isoprenoid biosynthetic process"/>
    <property type="evidence" value="ECO:0007669"/>
    <property type="project" value="UniProtKB-KW"/>
</dbReference>
<keyword evidence="5" id="KW-0805">Transcription regulation</keyword>
<evidence type="ECO:0000256" key="10">
    <source>
        <dbReference type="ARBA" id="ARBA00023128"/>
    </source>
</evidence>
<dbReference type="InterPro" id="IPR038538">
    <property type="entry name" value="MTERF_sf"/>
</dbReference>
<dbReference type="Proteomes" id="UP000323597">
    <property type="component" value="Chromosome A10"/>
</dbReference>
<evidence type="ECO:0000256" key="6">
    <source>
        <dbReference type="ARBA" id="ARBA00022679"/>
    </source>
</evidence>
<keyword evidence="5" id="KW-0806">Transcription termination</keyword>
<dbReference type="PROSITE" id="PS00723">
    <property type="entry name" value="POLYPRENYL_SYNTHASE_1"/>
    <property type="match status" value="1"/>
</dbReference>
<accession>A0A5D2XH84</accession>
<feature type="compositionally biased region" description="Polar residues" evidence="12">
    <location>
        <begin position="16"/>
        <end position="34"/>
    </location>
</feature>
<comment type="similarity">
    <text evidence="4">Belongs to the mTERF family.</text>
</comment>
<evidence type="ECO:0000313" key="14">
    <source>
        <dbReference type="Proteomes" id="UP000323597"/>
    </source>
</evidence>
<feature type="region of interest" description="Disordered" evidence="12">
    <location>
        <begin position="16"/>
        <end position="39"/>
    </location>
</feature>
<dbReference type="Gene3D" id="1.25.70.10">
    <property type="entry name" value="Transcription termination factor 3, mitochondrial"/>
    <property type="match status" value="1"/>
</dbReference>